<dbReference type="EMBL" id="JAUTBB010000001">
    <property type="protein sequence ID" value="MDQ1119754.1"/>
    <property type="molecule type" value="Genomic_DNA"/>
</dbReference>
<comment type="caution">
    <text evidence="1">The sequence shown here is derived from an EMBL/GenBank/DDBJ whole genome shotgun (WGS) entry which is preliminary data.</text>
</comment>
<gene>
    <name evidence="1" type="ORF">QE383_002062</name>
</gene>
<sequence length="62" mass="7055">MQRRCQRDVSCMKAATVAVTLWGLWDLWDPWEPPWRRRGFTSKAFAAIGRKGHKGGSHKGGD</sequence>
<evidence type="ECO:0000313" key="1">
    <source>
        <dbReference type="EMBL" id="MDQ1119754.1"/>
    </source>
</evidence>
<name>A0AAW8GBL3_9GAMM</name>
<protein>
    <submittedName>
        <fullName evidence="1">Uncharacterized protein</fullName>
    </submittedName>
</protein>
<organism evidence="1 2">
    <name type="scientific">Pseudoxanthomonas winnipegensis</name>
    <dbReference type="NCBI Taxonomy" id="2480810"/>
    <lineage>
        <taxon>Bacteria</taxon>
        <taxon>Pseudomonadati</taxon>
        <taxon>Pseudomonadota</taxon>
        <taxon>Gammaproteobacteria</taxon>
        <taxon>Lysobacterales</taxon>
        <taxon>Lysobacteraceae</taxon>
        <taxon>Pseudoxanthomonas</taxon>
    </lineage>
</organism>
<dbReference type="Proteomes" id="UP001234354">
    <property type="component" value="Unassembled WGS sequence"/>
</dbReference>
<proteinExistence type="predicted"/>
<dbReference type="AlphaFoldDB" id="A0AAW8GBL3"/>
<accession>A0AAW8GBL3</accession>
<reference evidence="1" key="1">
    <citation type="submission" date="2023-07" db="EMBL/GenBank/DDBJ databases">
        <title>Functional and genomic diversity of the sorghum phyllosphere microbiome.</title>
        <authorList>
            <person name="Shade A."/>
        </authorList>
    </citation>
    <scope>NUCLEOTIDE SEQUENCE</scope>
    <source>
        <strain evidence="1">SORGH_AS_0908</strain>
    </source>
</reference>
<evidence type="ECO:0000313" key="2">
    <source>
        <dbReference type="Proteomes" id="UP001234354"/>
    </source>
</evidence>